<dbReference type="PANTHER" id="PTHR43625">
    <property type="entry name" value="AFLATOXIN B1 ALDEHYDE REDUCTASE"/>
    <property type="match status" value="1"/>
</dbReference>
<protein>
    <submittedName>
        <fullName evidence="3">Aldo-keto reductase IolS</fullName>
        <ecNumber evidence="3">1.1.1.-</ecNumber>
    </submittedName>
</protein>
<dbReference type="Pfam" id="PF00248">
    <property type="entry name" value="Aldo_ket_red"/>
    <property type="match status" value="1"/>
</dbReference>
<name>A0ABM8Q5Y5_9BACT</name>
<evidence type="ECO:0000256" key="1">
    <source>
        <dbReference type="ARBA" id="ARBA00023002"/>
    </source>
</evidence>
<dbReference type="EMBL" id="CAJHOF010000006">
    <property type="protein sequence ID" value="CAD7288238.1"/>
    <property type="molecule type" value="Genomic_DNA"/>
</dbReference>
<keyword evidence="1 3" id="KW-0560">Oxidoreductase</keyword>
<evidence type="ECO:0000313" key="4">
    <source>
        <dbReference type="Proteomes" id="UP000789803"/>
    </source>
</evidence>
<feature type="domain" description="NADP-dependent oxidoreductase" evidence="2">
    <location>
        <begin position="16"/>
        <end position="309"/>
    </location>
</feature>
<evidence type="ECO:0000259" key="2">
    <source>
        <dbReference type="Pfam" id="PF00248"/>
    </source>
</evidence>
<comment type="caution">
    <text evidence="3">The sequence shown here is derived from an EMBL/GenBank/DDBJ whole genome shotgun (WGS) entry which is preliminary data.</text>
</comment>
<organism evidence="3 4">
    <name type="scientific">Campylobacter majalis</name>
    <dbReference type="NCBI Taxonomy" id="2790656"/>
    <lineage>
        <taxon>Bacteria</taxon>
        <taxon>Pseudomonadati</taxon>
        <taxon>Campylobacterota</taxon>
        <taxon>Epsilonproteobacteria</taxon>
        <taxon>Campylobacterales</taxon>
        <taxon>Campylobacteraceae</taxon>
        <taxon>Campylobacter</taxon>
    </lineage>
</organism>
<dbReference type="PANTHER" id="PTHR43625:SF77">
    <property type="entry name" value="ALDO-KETO REDUCTASE"/>
    <property type="match status" value="1"/>
</dbReference>
<dbReference type="PROSITE" id="PS51257">
    <property type="entry name" value="PROKAR_LIPOPROTEIN"/>
    <property type="match status" value="1"/>
</dbReference>
<dbReference type="InterPro" id="IPR023210">
    <property type="entry name" value="NADP_OxRdtase_dom"/>
</dbReference>
<evidence type="ECO:0000313" key="3">
    <source>
        <dbReference type="EMBL" id="CAD7288238.1"/>
    </source>
</evidence>
<dbReference type="InterPro" id="IPR050791">
    <property type="entry name" value="Aldo-Keto_reductase"/>
</dbReference>
<proteinExistence type="predicted"/>
<reference evidence="3 4" key="1">
    <citation type="submission" date="2020-11" db="EMBL/GenBank/DDBJ databases">
        <authorList>
            <person name="Peeters C."/>
        </authorList>
    </citation>
    <scope>NUCLEOTIDE SEQUENCE [LARGE SCALE GENOMIC DNA]</scope>
    <source>
        <strain evidence="3 4">LMG 7974</strain>
    </source>
</reference>
<accession>A0ABM8Q5Y5</accession>
<sequence>MQKRKLGQIQVGAMGLGCMGISQFLGVALSKDEGINLLHEAFELGIDFYDTAEVYGPFVNEEILGEAFKNKRDKVKIATKFGFNIQKVNNHYQMAGLNSDPKHIISAVEGSLKRLKTDYIDIIYQHRVDPNVPIEDVAGVVGDLIKQGKARAFGLSEASIGTLKRANAVTPVSAMQSEFSMWWQEPKEKMFDELDKIGAGFVAFSPLGRGFLTGNFSKNADLNENDSRKHNPRFSDEAMSANKALLDFLDEISTSKNATKSQIALAWTLAQSDIVVPIPGTKKLSRLKENLGALKITLNKDELQQIQDKLDRIQITGHRYTAAQDSMVDR</sequence>
<dbReference type="Gene3D" id="3.20.20.100">
    <property type="entry name" value="NADP-dependent oxidoreductase domain"/>
    <property type="match status" value="1"/>
</dbReference>
<dbReference type="Proteomes" id="UP000789803">
    <property type="component" value="Unassembled WGS sequence"/>
</dbReference>
<gene>
    <name evidence="3" type="primary">iolS</name>
    <name evidence="3" type="ORF">LMG7974_00909</name>
</gene>
<dbReference type="RefSeq" id="WP_229932708.1">
    <property type="nucleotide sequence ID" value="NZ_CAJHOF010000006.1"/>
</dbReference>
<dbReference type="InterPro" id="IPR036812">
    <property type="entry name" value="NAD(P)_OxRdtase_dom_sf"/>
</dbReference>
<keyword evidence="4" id="KW-1185">Reference proteome</keyword>
<dbReference type="SUPFAM" id="SSF51430">
    <property type="entry name" value="NAD(P)-linked oxidoreductase"/>
    <property type="match status" value="1"/>
</dbReference>
<dbReference type="EC" id="1.1.1.-" evidence="3"/>
<dbReference type="GO" id="GO:0016491">
    <property type="term" value="F:oxidoreductase activity"/>
    <property type="evidence" value="ECO:0007669"/>
    <property type="project" value="UniProtKB-KW"/>
</dbReference>